<reference evidence="1 2" key="1">
    <citation type="submission" date="2019-03" db="EMBL/GenBank/DDBJ databases">
        <authorList>
            <person name="Kim M.K.M."/>
        </authorList>
    </citation>
    <scope>NUCLEOTIDE SEQUENCE [LARGE SCALE GENOMIC DNA]</scope>
    <source>
        <strain evidence="1 2">18JY21-1</strain>
    </source>
</reference>
<evidence type="ECO:0000313" key="1">
    <source>
        <dbReference type="EMBL" id="TCZ73774.1"/>
    </source>
</evidence>
<gene>
    <name evidence="1" type="ORF">E0485_20710</name>
</gene>
<proteinExistence type="predicted"/>
<dbReference type="Proteomes" id="UP000295418">
    <property type="component" value="Unassembled WGS sequence"/>
</dbReference>
<name>A0A4R4E2M2_9BACL</name>
<dbReference type="OrthoDB" id="2664319at2"/>
<dbReference type="RefSeq" id="WP_132419976.1">
    <property type="nucleotide sequence ID" value="NZ_SKFG01000030.1"/>
</dbReference>
<keyword evidence="2" id="KW-1185">Reference proteome</keyword>
<comment type="caution">
    <text evidence="1">The sequence shown here is derived from an EMBL/GenBank/DDBJ whole genome shotgun (WGS) entry which is preliminary data.</text>
</comment>
<evidence type="ECO:0000313" key="2">
    <source>
        <dbReference type="Proteomes" id="UP000295418"/>
    </source>
</evidence>
<protein>
    <submittedName>
        <fullName evidence="1">Uncharacterized protein</fullName>
    </submittedName>
</protein>
<dbReference type="EMBL" id="SKFG01000030">
    <property type="protein sequence ID" value="TCZ73774.1"/>
    <property type="molecule type" value="Genomic_DNA"/>
</dbReference>
<accession>A0A4R4E2M2</accession>
<organism evidence="1 2">
    <name type="scientific">Paenibacillus albiflavus</name>
    <dbReference type="NCBI Taxonomy" id="2545760"/>
    <lineage>
        <taxon>Bacteria</taxon>
        <taxon>Bacillati</taxon>
        <taxon>Bacillota</taxon>
        <taxon>Bacilli</taxon>
        <taxon>Bacillales</taxon>
        <taxon>Paenibacillaceae</taxon>
        <taxon>Paenibacillus</taxon>
    </lineage>
</organism>
<dbReference type="AlphaFoldDB" id="A0A4R4E2M2"/>
<sequence>MKRYRKSISILIVVLLILGAIGLSIYKNQDNAKKINSFTELYNKHFDTREVTSILLEERGTFKPQRDLFVKHKEKIDKVINLFSQIEWKYDKNATPSSEKAYQITLSFGNELIFAMMVSDNGAVDTFDYATNKGHSYRITNEFDVNAIELLFEIESD</sequence>